<dbReference type="Pfam" id="PF00728">
    <property type="entry name" value="Glyco_hydro_20"/>
    <property type="match status" value="1"/>
</dbReference>
<evidence type="ECO:0000256" key="2">
    <source>
        <dbReference type="ARBA" id="ARBA00006285"/>
    </source>
</evidence>
<keyword evidence="4 10" id="KW-0378">Hydrolase</keyword>
<comment type="catalytic activity">
    <reaction evidence="1">
        <text>Hydrolysis of terminal non-reducing N-acetyl-D-hexosamine residues in N-acetyl-beta-D-hexosaminides.</text>
        <dbReference type="EC" id="3.2.1.52"/>
    </reaction>
</comment>
<reference evidence="10 11" key="1">
    <citation type="submission" date="2020-07" db="EMBL/GenBank/DDBJ databases">
        <title>Genomic Encyclopedia of Type Strains, Phase IV (KMG-IV): sequencing the most valuable type-strain genomes for metagenomic binning, comparative biology and taxonomic classification.</title>
        <authorList>
            <person name="Goeker M."/>
        </authorList>
    </citation>
    <scope>NUCLEOTIDE SEQUENCE [LARGE SCALE GENOMIC DNA]</scope>
    <source>
        <strain evidence="10 11">DSM 45533</strain>
    </source>
</reference>
<dbReference type="Pfam" id="PF02838">
    <property type="entry name" value="Glyco_hydro_20b"/>
    <property type="match status" value="1"/>
</dbReference>
<evidence type="ECO:0000256" key="6">
    <source>
        <dbReference type="PIRSR" id="PIRSR625705-1"/>
    </source>
</evidence>
<dbReference type="EMBL" id="JACDUR010000001">
    <property type="protein sequence ID" value="MBA2888769.1"/>
    <property type="molecule type" value="Genomic_DNA"/>
</dbReference>
<organism evidence="10 11">
    <name type="scientific">Nonomuraea soli</name>
    <dbReference type="NCBI Taxonomy" id="1032476"/>
    <lineage>
        <taxon>Bacteria</taxon>
        <taxon>Bacillati</taxon>
        <taxon>Actinomycetota</taxon>
        <taxon>Actinomycetes</taxon>
        <taxon>Streptosporangiales</taxon>
        <taxon>Streptosporangiaceae</taxon>
        <taxon>Nonomuraea</taxon>
    </lineage>
</organism>
<dbReference type="InterPro" id="IPR017853">
    <property type="entry name" value="GH"/>
</dbReference>
<dbReference type="Gene3D" id="3.30.379.10">
    <property type="entry name" value="Chitobiase/beta-hexosaminidase domain 2-like"/>
    <property type="match status" value="1"/>
</dbReference>
<feature type="compositionally biased region" description="Basic and acidic residues" evidence="7">
    <location>
        <begin position="1"/>
        <end position="23"/>
    </location>
</feature>
<dbReference type="GO" id="GO:0016020">
    <property type="term" value="C:membrane"/>
    <property type="evidence" value="ECO:0007669"/>
    <property type="project" value="TreeGrafter"/>
</dbReference>
<dbReference type="GO" id="GO:0004563">
    <property type="term" value="F:beta-N-acetylhexosaminidase activity"/>
    <property type="evidence" value="ECO:0007669"/>
    <property type="project" value="UniProtKB-EC"/>
</dbReference>
<dbReference type="AlphaFoldDB" id="A0A7W0CCR8"/>
<evidence type="ECO:0000313" key="11">
    <source>
        <dbReference type="Proteomes" id="UP000530928"/>
    </source>
</evidence>
<dbReference type="PRINTS" id="PR00738">
    <property type="entry name" value="GLHYDRLASE20"/>
</dbReference>
<evidence type="ECO:0000256" key="1">
    <source>
        <dbReference type="ARBA" id="ARBA00001231"/>
    </source>
</evidence>
<evidence type="ECO:0000256" key="4">
    <source>
        <dbReference type="ARBA" id="ARBA00022801"/>
    </source>
</evidence>
<feature type="region of interest" description="Disordered" evidence="7">
    <location>
        <begin position="1"/>
        <end position="33"/>
    </location>
</feature>
<accession>A0A7W0CCR8</accession>
<protein>
    <recommendedName>
        <fullName evidence="3">beta-N-acetylhexosaminidase</fullName>
        <ecNumber evidence="3">3.2.1.52</ecNumber>
    </recommendedName>
</protein>
<dbReference type="CDD" id="cd06563">
    <property type="entry name" value="GH20_chitobiase-like"/>
    <property type="match status" value="1"/>
</dbReference>
<dbReference type="InterPro" id="IPR015883">
    <property type="entry name" value="Glyco_hydro_20_cat"/>
</dbReference>
<sequence length="393" mass="44133">MIPKAHHQDLSPGRRGEVRHEPDDPGLGPEGYRLTITPEHTLVTAGGPAGRFYALGTLARTTGIGTIEDRPRYGWRGVMLDVARHFMPKEFVLKLIDLLAVHRMNVLHLHLTDDQGWRLHVERYPRLTEVSGEHYTHDDIREIVAYAAERFVTIVPEIEMPGHAQAAIAAYPWLGNDPARQLPVWDVPGISKHVFSLDERTIAFCQDVLDEVSELFPGPYVHIGGDECPTEEWEGNPRGLEPGQARGWFLSRLKVPGKRLVYWYERDDGPPGAAAMVWLEESLPGDREVIYAPHERTYLDYAPWPGEPGANGRVLTLRQVYGFEPPDGILGVQCQLWTEYMPDPEAVERMAFPRLCAFAEVAWGSAGDDYTDFLRRLPSHLARLGVASGAVMP</sequence>
<feature type="active site" description="Proton donor" evidence="6">
    <location>
        <position position="227"/>
    </location>
</feature>
<feature type="domain" description="Beta-hexosaminidase bacterial type N-terminal" evidence="9">
    <location>
        <begin position="15"/>
        <end position="60"/>
    </location>
</feature>
<dbReference type="InterPro" id="IPR029018">
    <property type="entry name" value="Hex-like_dom2"/>
</dbReference>
<evidence type="ECO:0000256" key="3">
    <source>
        <dbReference type="ARBA" id="ARBA00012663"/>
    </source>
</evidence>
<dbReference type="SUPFAM" id="SSF51445">
    <property type="entry name" value="(Trans)glycosidases"/>
    <property type="match status" value="1"/>
</dbReference>
<evidence type="ECO:0000259" key="9">
    <source>
        <dbReference type="Pfam" id="PF02838"/>
    </source>
</evidence>
<evidence type="ECO:0000256" key="5">
    <source>
        <dbReference type="ARBA" id="ARBA00023295"/>
    </source>
</evidence>
<dbReference type="Proteomes" id="UP000530928">
    <property type="component" value="Unassembled WGS sequence"/>
</dbReference>
<evidence type="ECO:0000313" key="10">
    <source>
        <dbReference type="EMBL" id="MBA2888769.1"/>
    </source>
</evidence>
<keyword evidence="5 10" id="KW-0326">Glycosidase</keyword>
<feature type="domain" description="Glycoside hydrolase family 20 catalytic" evidence="8">
    <location>
        <begin position="73"/>
        <end position="364"/>
    </location>
</feature>
<keyword evidence="11" id="KW-1185">Reference proteome</keyword>
<dbReference type="Gene3D" id="3.20.20.80">
    <property type="entry name" value="Glycosidases"/>
    <property type="match status" value="1"/>
</dbReference>
<evidence type="ECO:0000256" key="7">
    <source>
        <dbReference type="SAM" id="MobiDB-lite"/>
    </source>
</evidence>
<dbReference type="RefSeq" id="WP_181607103.1">
    <property type="nucleotide sequence ID" value="NZ_BAABAM010000001.1"/>
</dbReference>
<dbReference type="GO" id="GO:0030203">
    <property type="term" value="P:glycosaminoglycan metabolic process"/>
    <property type="evidence" value="ECO:0007669"/>
    <property type="project" value="TreeGrafter"/>
</dbReference>
<dbReference type="GO" id="GO:0005975">
    <property type="term" value="P:carbohydrate metabolic process"/>
    <property type="evidence" value="ECO:0007669"/>
    <property type="project" value="InterPro"/>
</dbReference>
<name>A0A7W0CCR8_9ACTN</name>
<dbReference type="InterPro" id="IPR025705">
    <property type="entry name" value="Beta_hexosaminidase_sua/sub"/>
</dbReference>
<proteinExistence type="inferred from homology"/>
<dbReference type="PANTHER" id="PTHR22600:SF57">
    <property type="entry name" value="BETA-N-ACETYLHEXOSAMINIDASE"/>
    <property type="match status" value="1"/>
</dbReference>
<gene>
    <name evidence="10" type="ORF">HNR30_000104</name>
</gene>
<comment type="similarity">
    <text evidence="2">Belongs to the glycosyl hydrolase 20 family.</text>
</comment>
<dbReference type="PANTHER" id="PTHR22600">
    <property type="entry name" value="BETA-HEXOSAMINIDASE"/>
    <property type="match status" value="1"/>
</dbReference>
<dbReference type="InterPro" id="IPR015882">
    <property type="entry name" value="HEX_bac_N"/>
</dbReference>
<dbReference type="SUPFAM" id="SSF55545">
    <property type="entry name" value="beta-N-acetylhexosaminidase-like domain"/>
    <property type="match status" value="1"/>
</dbReference>
<comment type="caution">
    <text evidence="10">The sequence shown here is derived from an EMBL/GenBank/DDBJ whole genome shotgun (WGS) entry which is preliminary data.</text>
</comment>
<dbReference type="EC" id="3.2.1.52" evidence="3"/>
<evidence type="ECO:0000259" key="8">
    <source>
        <dbReference type="Pfam" id="PF00728"/>
    </source>
</evidence>